<evidence type="ECO:0000313" key="3">
    <source>
        <dbReference type="EMBL" id="ABJ85769.1"/>
    </source>
</evidence>
<dbReference type="Gene3D" id="3.10.129.10">
    <property type="entry name" value="Hotdog Thioesterase"/>
    <property type="match status" value="1"/>
</dbReference>
<proteinExistence type="predicted"/>
<evidence type="ECO:0000256" key="1">
    <source>
        <dbReference type="ARBA" id="ARBA00005005"/>
    </source>
</evidence>
<dbReference type="InterPro" id="IPR002347">
    <property type="entry name" value="SDR_fam"/>
</dbReference>
<dbReference type="EMBL" id="CP000473">
    <property type="protein sequence ID" value="ABJ85769.1"/>
    <property type="molecule type" value="Genomic_DNA"/>
</dbReference>
<dbReference type="PANTHER" id="PTHR43841:SF1">
    <property type="entry name" value="3-HYDROXYACYL-THIOESTER DEHYDRATASE X"/>
    <property type="match status" value="1"/>
</dbReference>
<dbReference type="SUPFAM" id="SSF51735">
    <property type="entry name" value="NAD(P)-binding Rossmann-fold domains"/>
    <property type="match status" value="1"/>
</dbReference>
<dbReference type="PANTHER" id="PTHR43841">
    <property type="entry name" value="3-HYDROXYACYL-THIOESTER DEHYDRATASE HTDX-RELATED"/>
    <property type="match status" value="1"/>
</dbReference>
<dbReference type="InParanoid" id="Q01X46"/>
<organism evidence="3">
    <name type="scientific">Solibacter usitatus (strain Ellin6076)</name>
    <dbReference type="NCBI Taxonomy" id="234267"/>
    <lineage>
        <taxon>Bacteria</taxon>
        <taxon>Pseudomonadati</taxon>
        <taxon>Acidobacteriota</taxon>
        <taxon>Terriglobia</taxon>
        <taxon>Bryobacterales</taxon>
        <taxon>Solibacteraceae</taxon>
        <taxon>Candidatus Solibacter</taxon>
    </lineage>
</organism>
<dbReference type="PRINTS" id="PR00081">
    <property type="entry name" value="GDHRDH"/>
</dbReference>
<protein>
    <submittedName>
        <fullName evidence="3">MaoC domain protein dehydratase</fullName>
    </submittedName>
</protein>
<dbReference type="CDD" id="cd03441">
    <property type="entry name" value="R_hydratase_like"/>
    <property type="match status" value="1"/>
</dbReference>
<dbReference type="Pfam" id="PF01575">
    <property type="entry name" value="MaoC_dehydratas"/>
    <property type="match status" value="1"/>
</dbReference>
<dbReference type="AlphaFoldDB" id="Q01X46"/>
<dbReference type="HOGENOM" id="CLU_603680_0_0_0"/>
<evidence type="ECO:0000259" key="2">
    <source>
        <dbReference type="Pfam" id="PF01575"/>
    </source>
</evidence>
<accession>Q01X46</accession>
<dbReference type="GO" id="GO:0004300">
    <property type="term" value="F:enoyl-CoA hydratase activity"/>
    <property type="evidence" value="ECO:0007669"/>
    <property type="project" value="UniProtKB-ARBA"/>
</dbReference>
<dbReference type="eggNOG" id="COG2030">
    <property type="taxonomic scope" value="Bacteria"/>
</dbReference>
<sequence length="467" mass="50004">MSEHSTVFSLDDVRAFARVSGDYNPIHIDPVAARRLIFGGAVAHGLSVVCRVLDRVAAEGLPVGNLSRLEVVFRKPVLIDTKVIVTITGEASRLRAVVASDGSTRVSIKMEFTGGQSRSNGRPLDHQAPAGIPALLTSETIAQARGRVRLGYSEAGFAACFPALAAVMPSLMAAQLLALTRIVGMDCPGSRSLFFDFDARFGEPRDEDSLSYEVTRWDSDLKLATIAVLGAGLSARVHALLRPDPVRQPDMSDLRPLVPGTPFDGQRALVVGGSRGIGEVCAKLLALGGAKQICLTYAAGKDDALRVAAGLAGSCEVRVAAFDVLKDSAPEGSYTHVYYFPAPRLRPNTGSFNDELCELYHKYFVTGMELLFAAYARKSPVRLLQPSSIFVEAPERGFSEYAAAKAASELLARRLTAEYPSSMILTPRLPRVHTDQTQDVPNCGDTATLLLPSLIQLSTVSSLTNSA</sequence>
<dbReference type="eggNOG" id="COG1028">
    <property type="taxonomic scope" value="Bacteria"/>
</dbReference>
<dbReference type="Gene3D" id="3.40.50.720">
    <property type="entry name" value="NAD(P)-binding Rossmann-like Domain"/>
    <property type="match status" value="1"/>
</dbReference>
<name>Q01X46_SOLUE</name>
<dbReference type="SUPFAM" id="SSF54637">
    <property type="entry name" value="Thioesterase/thiol ester dehydrase-isomerase"/>
    <property type="match status" value="1"/>
</dbReference>
<dbReference type="InterPro" id="IPR029069">
    <property type="entry name" value="HotDog_dom_sf"/>
</dbReference>
<dbReference type="GO" id="GO:0006635">
    <property type="term" value="P:fatty acid beta-oxidation"/>
    <property type="evidence" value="ECO:0007669"/>
    <property type="project" value="UniProtKB-UniPathway"/>
</dbReference>
<dbReference type="InterPro" id="IPR036291">
    <property type="entry name" value="NAD(P)-bd_dom_sf"/>
</dbReference>
<comment type="pathway">
    <text evidence="1">Lipid metabolism; fatty acid beta-oxidation.</text>
</comment>
<feature type="domain" description="MaoC-like" evidence="2">
    <location>
        <begin position="9"/>
        <end position="91"/>
    </location>
</feature>
<dbReference type="STRING" id="234267.Acid_4810"/>
<dbReference type="InterPro" id="IPR002539">
    <property type="entry name" value="MaoC-like_dom"/>
</dbReference>
<dbReference type="KEGG" id="sus:Acid_4810"/>
<reference evidence="3" key="1">
    <citation type="submission" date="2006-10" db="EMBL/GenBank/DDBJ databases">
        <title>Complete sequence of Solibacter usitatus Ellin6076.</title>
        <authorList>
            <consortium name="US DOE Joint Genome Institute"/>
            <person name="Copeland A."/>
            <person name="Lucas S."/>
            <person name="Lapidus A."/>
            <person name="Barry K."/>
            <person name="Detter J.C."/>
            <person name="Glavina del Rio T."/>
            <person name="Hammon N."/>
            <person name="Israni S."/>
            <person name="Dalin E."/>
            <person name="Tice H."/>
            <person name="Pitluck S."/>
            <person name="Thompson L.S."/>
            <person name="Brettin T."/>
            <person name="Bruce D."/>
            <person name="Han C."/>
            <person name="Tapia R."/>
            <person name="Gilna P."/>
            <person name="Schmutz J."/>
            <person name="Larimer F."/>
            <person name="Land M."/>
            <person name="Hauser L."/>
            <person name="Kyrpides N."/>
            <person name="Mikhailova N."/>
            <person name="Janssen P.H."/>
            <person name="Kuske C.R."/>
            <person name="Richardson P."/>
        </authorList>
    </citation>
    <scope>NUCLEOTIDE SEQUENCE</scope>
    <source>
        <strain evidence="3">Ellin6076</strain>
    </source>
</reference>
<dbReference type="UniPathway" id="UPA00659"/>
<gene>
    <name evidence="3" type="ordered locus">Acid_4810</name>
</gene>